<evidence type="ECO:0000256" key="1">
    <source>
        <dbReference type="SAM" id="MobiDB-lite"/>
    </source>
</evidence>
<feature type="compositionally biased region" description="Polar residues" evidence="1">
    <location>
        <begin position="422"/>
        <end position="439"/>
    </location>
</feature>
<accession>A0A8H5KL22</accession>
<dbReference type="OrthoDB" id="5416097at2759"/>
<evidence type="ECO:0000313" key="4">
    <source>
        <dbReference type="Proteomes" id="UP000546213"/>
    </source>
</evidence>
<evidence type="ECO:0000313" key="3">
    <source>
        <dbReference type="EMBL" id="KAF5575177.1"/>
    </source>
</evidence>
<name>A0A8H5KL22_9HYPO</name>
<dbReference type="Pfam" id="PF13391">
    <property type="entry name" value="HNH_2"/>
    <property type="match status" value="1"/>
</dbReference>
<dbReference type="Proteomes" id="UP000546213">
    <property type="component" value="Unassembled WGS sequence"/>
</dbReference>
<feature type="region of interest" description="Disordered" evidence="1">
    <location>
        <begin position="412"/>
        <end position="439"/>
    </location>
</feature>
<keyword evidence="4" id="KW-1185">Reference proteome</keyword>
<proteinExistence type="predicted"/>
<protein>
    <submittedName>
        <fullName evidence="3">Sulfate adenylyltransferase subunit 2</fullName>
    </submittedName>
</protein>
<sequence>MASAAEKESRDLESQALDLRKFYDLYGTAKAHHKRFINHRQEHEKPVNLLPLDELNIKLDKIAKVIEIQREVRNKPNWEPNAIQFCFLLNLPLYDLSHLWSITKWNRMYAVEHLDNVGPLTSYFLQKAKYVSTKRSRDGTDEDIFTRIQTINAELNKFDAKSVRRDTTESKQGEDNDGGRCIVTGVANPEVCHIIPFAFNNSDRNTQKSALLKKTIYAMINLEDNKATTDAVDLLSKEKRSSDKQWNMICLSPSLHTWWGYAYLGFKWLGSTPTDNPEIHEIKLQFHWMPRNMKRVPTASFHPKDLKSLDQEIKHCYGSEPYLCGELDCQACNGTKDIAAHNVKSGRPIRTGDVFTIRRKMVDIPRCRTMFDIQWAIITSAAISGAALVPDELGDFSFPPGDYSFSYEDIKDNVEGEEETQTRVQSWVDQNSPEPQQEL</sequence>
<reference evidence="3 4" key="1">
    <citation type="submission" date="2020-05" db="EMBL/GenBank/DDBJ databases">
        <title>Identification and distribution of gene clusters putatively required for synthesis of sphingolipid metabolism inhibitors in phylogenetically diverse species of the filamentous fungus Fusarium.</title>
        <authorList>
            <person name="Kim H.-S."/>
            <person name="Busman M."/>
            <person name="Brown D.W."/>
            <person name="Divon H."/>
            <person name="Uhlig S."/>
            <person name="Proctor R.H."/>
        </authorList>
    </citation>
    <scope>NUCLEOTIDE SEQUENCE [LARGE SCALE GENOMIC DNA]</scope>
    <source>
        <strain evidence="3 4">NRRL 36939</strain>
    </source>
</reference>
<feature type="domain" description="HNH nuclease" evidence="2">
    <location>
        <begin position="181"/>
        <end position="266"/>
    </location>
</feature>
<keyword evidence="3" id="KW-0548">Nucleotidyltransferase</keyword>
<evidence type="ECO:0000259" key="2">
    <source>
        <dbReference type="Pfam" id="PF13391"/>
    </source>
</evidence>
<dbReference type="GO" id="GO:0016779">
    <property type="term" value="F:nucleotidyltransferase activity"/>
    <property type="evidence" value="ECO:0007669"/>
    <property type="project" value="UniProtKB-KW"/>
</dbReference>
<dbReference type="InterPro" id="IPR003615">
    <property type="entry name" value="HNH_nuc"/>
</dbReference>
<dbReference type="AlphaFoldDB" id="A0A8H5KL22"/>
<keyword evidence="3" id="KW-0808">Transferase</keyword>
<dbReference type="EMBL" id="JAAOAS010000481">
    <property type="protein sequence ID" value="KAF5575177.1"/>
    <property type="molecule type" value="Genomic_DNA"/>
</dbReference>
<comment type="caution">
    <text evidence="3">The sequence shown here is derived from an EMBL/GenBank/DDBJ whole genome shotgun (WGS) entry which is preliminary data.</text>
</comment>
<organism evidence="3 4">
    <name type="scientific">Fusarium pseudocircinatum</name>
    <dbReference type="NCBI Taxonomy" id="56676"/>
    <lineage>
        <taxon>Eukaryota</taxon>
        <taxon>Fungi</taxon>
        <taxon>Dikarya</taxon>
        <taxon>Ascomycota</taxon>
        <taxon>Pezizomycotina</taxon>
        <taxon>Sordariomycetes</taxon>
        <taxon>Hypocreomycetidae</taxon>
        <taxon>Hypocreales</taxon>
        <taxon>Nectriaceae</taxon>
        <taxon>Fusarium</taxon>
        <taxon>Fusarium fujikuroi species complex</taxon>
    </lineage>
</organism>
<gene>
    <name evidence="3" type="ORF">FPCIR_13281</name>
</gene>